<sequence>MTSNYQKLENVYIDFDENGNIITKQKIGNINNEPPQPTQPTQPNELCQPPQKKQKTDINETINKILENEPNEGPYECTICNNTFVKKSYWKRHVLSHNGKFACDTCGREFSHHHHLNQHMKVHKERENACDICGMKIRFKFNIKKHRATHIPYTDENGNVKYLC</sequence>
<keyword evidence="2" id="KW-0677">Repeat</keyword>
<proteinExistence type="predicted"/>
<feature type="domain" description="C2H2-type" evidence="6">
    <location>
        <begin position="101"/>
        <end position="128"/>
    </location>
</feature>
<keyword evidence="1" id="KW-0479">Metal-binding</keyword>
<dbReference type="EMBL" id="MN740025">
    <property type="protein sequence ID" value="QHT84733.1"/>
    <property type="molecule type" value="Genomic_DNA"/>
</dbReference>
<dbReference type="SUPFAM" id="SSF57667">
    <property type="entry name" value="beta-beta-alpha zinc fingers"/>
    <property type="match status" value="1"/>
</dbReference>
<dbReference type="InterPro" id="IPR013087">
    <property type="entry name" value="Znf_C2H2_type"/>
</dbReference>
<keyword evidence="3" id="KW-0863">Zinc-finger</keyword>
<evidence type="ECO:0000256" key="1">
    <source>
        <dbReference type="ARBA" id="ARBA00022723"/>
    </source>
</evidence>
<dbReference type="PROSITE" id="PS50157">
    <property type="entry name" value="ZINC_FINGER_C2H2_2"/>
    <property type="match status" value="2"/>
</dbReference>
<reference evidence="7" key="1">
    <citation type="journal article" date="2020" name="Nature">
        <title>Giant virus diversity and host interactions through global metagenomics.</title>
        <authorList>
            <person name="Schulz F."/>
            <person name="Roux S."/>
            <person name="Paez-Espino D."/>
            <person name="Jungbluth S."/>
            <person name="Walsh D.A."/>
            <person name="Denef V.J."/>
            <person name="McMahon K.D."/>
            <person name="Konstantinidis K.T."/>
            <person name="Eloe-Fadrosh E.A."/>
            <person name="Kyrpides N.C."/>
            <person name="Woyke T."/>
        </authorList>
    </citation>
    <scope>NUCLEOTIDE SEQUENCE</scope>
    <source>
        <strain evidence="7">GVMAG-M-3300023184-177</strain>
    </source>
</reference>
<keyword evidence="4" id="KW-0862">Zinc</keyword>
<evidence type="ECO:0000313" key="7">
    <source>
        <dbReference type="EMBL" id="QHT84733.1"/>
    </source>
</evidence>
<dbReference type="GO" id="GO:0000981">
    <property type="term" value="F:DNA-binding transcription factor activity, RNA polymerase II-specific"/>
    <property type="evidence" value="ECO:0007669"/>
    <property type="project" value="TreeGrafter"/>
</dbReference>
<evidence type="ECO:0000256" key="2">
    <source>
        <dbReference type="ARBA" id="ARBA00022737"/>
    </source>
</evidence>
<name>A0A6C0HY22_9ZZZZ</name>
<organism evidence="7">
    <name type="scientific">viral metagenome</name>
    <dbReference type="NCBI Taxonomy" id="1070528"/>
    <lineage>
        <taxon>unclassified sequences</taxon>
        <taxon>metagenomes</taxon>
        <taxon>organismal metagenomes</taxon>
    </lineage>
</organism>
<dbReference type="GO" id="GO:0005634">
    <property type="term" value="C:nucleus"/>
    <property type="evidence" value="ECO:0007669"/>
    <property type="project" value="TreeGrafter"/>
</dbReference>
<dbReference type="InterPro" id="IPR036236">
    <property type="entry name" value="Znf_C2H2_sf"/>
</dbReference>
<accession>A0A6C0HY22</accession>
<feature type="domain" description="C2H2-type" evidence="6">
    <location>
        <begin position="75"/>
        <end position="102"/>
    </location>
</feature>
<dbReference type="PROSITE" id="PS00028">
    <property type="entry name" value="ZINC_FINGER_C2H2_1"/>
    <property type="match status" value="3"/>
</dbReference>
<evidence type="ECO:0000259" key="6">
    <source>
        <dbReference type="PROSITE" id="PS50157"/>
    </source>
</evidence>
<dbReference type="Gene3D" id="3.30.160.60">
    <property type="entry name" value="Classic Zinc Finger"/>
    <property type="match status" value="2"/>
</dbReference>
<evidence type="ECO:0000256" key="4">
    <source>
        <dbReference type="ARBA" id="ARBA00022833"/>
    </source>
</evidence>
<dbReference type="PANTHER" id="PTHR24394">
    <property type="entry name" value="ZINC FINGER PROTEIN"/>
    <property type="match status" value="1"/>
</dbReference>
<dbReference type="PANTHER" id="PTHR24394:SF44">
    <property type="entry name" value="ZINC FINGER PROTEIN 271-LIKE"/>
    <property type="match status" value="1"/>
</dbReference>
<dbReference type="Pfam" id="PF00096">
    <property type="entry name" value="zf-C2H2"/>
    <property type="match status" value="2"/>
</dbReference>
<evidence type="ECO:0000256" key="5">
    <source>
        <dbReference type="SAM" id="MobiDB-lite"/>
    </source>
</evidence>
<dbReference type="SMART" id="SM00355">
    <property type="entry name" value="ZnF_C2H2"/>
    <property type="match status" value="3"/>
</dbReference>
<protein>
    <recommendedName>
        <fullName evidence="6">C2H2-type domain-containing protein</fullName>
    </recommendedName>
</protein>
<dbReference type="FunFam" id="3.30.160.60:FF:000100">
    <property type="entry name" value="Zinc finger 45-like"/>
    <property type="match status" value="1"/>
</dbReference>
<dbReference type="GO" id="GO:0008270">
    <property type="term" value="F:zinc ion binding"/>
    <property type="evidence" value="ECO:0007669"/>
    <property type="project" value="UniProtKB-KW"/>
</dbReference>
<evidence type="ECO:0000256" key="3">
    <source>
        <dbReference type="ARBA" id="ARBA00022771"/>
    </source>
</evidence>
<feature type="region of interest" description="Disordered" evidence="5">
    <location>
        <begin position="27"/>
        <end position="54"/>
    </location>
</feature>
<dbReference type="AlphaFoldDB" id="A0A6C0HY22"/>